<evidence type="ECO:0000313" key="1">
    <source>
        <dbReference type="EMBL" id="OXU16505.1"/>
    </source>
</evidence>
<keyword evidence="2" id="KW-1185">Reference proteome</keyword>
<proteinExistence type="predicted"/>
<organism evidence="1 2">
    <name type="scientific">Trichomalopsis sarcophagae</name>
    <dbReference type="NCBI Taxonomy" id="543379"/>
    <lineage>
        <taxon>Eukaryota</taxon>
        <taxon>Metazoa</taxon>
        <taxon>Ecdysozoa</taxon>
        <taxon>Arthropoda</taxon>
        <taxon>Hexapoda</taxon>
        <taxon>Insecta</taxon>
        <taxon>Pterygota</taxon>
        <taxon>Neoptera</taxon>
        <taxon>Endopterygota</taxon>
        <taxon>Hymenoptera</taxon>
        <taxon>Apocrita</taxon>
        <taxon>Proctotrupomorpha</taxon>
        <taxon>Chalcidoidea</taxon>
        <taxon>Pteromalidae</taxon>
        <taxon>Pteromalinae</taxon>
        <taxon>Trichomalopsis</taxon>
    </lineage>
</organism>
<name>A0A232EDT0_9HYME</name>
<dbReference type="STRING" id="543379.A0A232EDT0"/>
<evidence type="ECO:0000313" key="2">
    <source>
        <dbReference type="Proteomes" id="UP000215335"/>
    </source>
</evidence>
<reference evidence="1 2" key="1">
    <citation type="journal article" date="2017" name="Curr. Biol.">
        <title>The Evolution of Venom by Co-option of Single-Copy Genes.</title>
        <authorList>
            <person name="Martinson E.O."/>
            <person name="Mrinalini"/>
            <person name="Kelkar Y.D."/>
            <person name="Chang C.H."/>
            <person name="Werren J.H."/>
        </authorList>
    </citation>
    <scope>NUCLEOTIDE SEQUENCE [LARGE SCALE GENOMIC DNA]</scope>
    <source>
        <strain evidence="1 2">Alberta</strain>
        <tissue evidence="1">Whole body</tissue>
    </source>
</reference>
<dbReference type="EMBL" id="NNAY01005967">
    <property type="protein sequence ID" value="OXU16505.1"/>
    <property type="molecule type" value="Genomic_DNA"/>
</dbReference>
<accession>A0A232EDT0</accession>
<gene>
    <name evidence="1" type="ORF">TSAR_009411</name>
</gene>
<protein>
    <submittedName>
        <fullName evidence="1">Uncharacterized protein</fullName>
    </submittedName>
</protein>
<sequence length="207" mass="24318">MKELSIILKKDDIAFDAEDQHFRCFAHILNLGVQDISINVNPDKPLKSMIDKTNKEENLDDVSESENENFNDEQTISESLLDDKIDRNYNDEKLLLAIQNGRDKILKHYKMYNWGAAIKEESLKKFEEIYQRDYFVQLQPISEKPKQMPKSVEDSFNIESLFDEDENKEAEPCRKEISKYLGSLKEPTNTNDLDWWKTNCHIHPTLS</sequence>
<dbReference type="AlphaFoldDB" id="A0A232EDT0"/>
<dbReference type="Proteomes" id="UP000215335">
    <property type="component" value="Unassembled WGS sequence"/>
</dbReference>
<comment type="caution">
    <text evidence="1">The sequence shown here is derived from an EMBL/GenBank/DDBJ whole genome shotgun (WGS) entry which is preliminary data.</text>
</comment>
<feature type="non-terminal residue" evidence="1">
    <location>
        <position position="207"/>
    </location>
</feature>